<evidence type="ECO:0000313" key="9">
    <source>
        <dbReference type="EMBL" id="GAA5018349.1"/>
    </source>
</evidence>
<comment type="subunit">
    <text evidence="2">Interacts transiently with the RNA polymerase catalytic core formed by RpoA, RpoB, RpoC and RpoZ (2 alpha, 1 beta, 1 beta' and 1 omega subunit) to form the RNA polymerase holoenzyme that can initiate transcription.</text>
</comment>
<dbReference type="SUPFAM" id="SSF54427">
    <property type="entry name" value="NTF2-like"/>
    <property type="match status" value="1"/>
</dbReference>
<dbReference type="InterPro" id="IPR036388">
    <property type="entry name" value="WH-like_DNA-bd_sf"/>
</dbReference>
<proteinExistence type="inferred from homology"/>
<dbReference type="Pfam" id="PF08281">
    <property type="entry name" value="Sigma70_r4_2"/>
    <property type="match status" value="1"/>
</dbReference>
<sequence length="330" mass="34869">MDTSEKDTDGTGAGGAGDDGDEWLTRAFEEHRPRLRAVAHRVLGSAADADDAVQEAWLRLHRSDTSEVDNLAGWLTTVVGRISLDMLRSRASRREQDWDGGLAELVAAGGGAGAAGTACLHAVAAPPAPDPASEAELADSIGLALLVVLATLAPAERLAFVLHDLFGMPFEQIADVVDRSPAATRQLASRARRRVRAADAGEHAPARTRQREVVSAFLTAARGGDFAALLTMLDPDVVLTADEAAVVMGAPAALHGPEAVAGRFNGGARSARLAAFDGGLGAVWTLHGRPQVAFRFTVEQDRVTRVEMVADRDRLDAMEIWYLGLSSERG</sequence>
<feature type="domain" description="RNA polymerase sigma factor 70 region 4 type 2" evidence="8">
    <location>
        <begin position="144"/>
        <end position="194"/>
    </location>
</feature>
<evidence type="ECO:0000256" key="5">
    <source>
        <dbReference type="ARBA" id="ARBA00023163"/>
    </source>
</evidence>
<dbReference type="InterPro" id="IPR014284">
    <property type="entry name" value="RNA_pol_sigma-70_dom"/>
</dbReference>
<dbReference type="Proteomes" id="UP001500427">
    <property type="component" value="Unassembled WGS sequence"/>
</dbReference>
<keyword evidence="3" id="KW-0805">Transcription regulation</keyword>
<dbReference type="InterPro" id="IPR013249">
    <property type="entry name" value="RNA_pol_sigma70_r4_t2"/>
</dbReference>
<comment type="similarity">
    <text evidence="1">Belongs to the sigma-70 factor family. ECF subfamily.</text>
</comment>
<feature type="domain" description="RNA polymerase sigma-70 region 2" evidence="7">
    <location>
        <begin position="28"/>
        <end position="91"/>
    </location>
</feature>
<dbReference type="Gene3D" id="3.10.450.50">
    <property type="match status" value="1"/>
</dbReference>
<dbReference type="InterPro" id="IPR013324">
    <property type="entry name" value="RNA_pol_sigma_r3/r4-like"/>
</dbReference>
<comment type="caution">
    <text evidence="9">The sequence shown here is derived from an EMBL/GenBank/DDBJ whole genome shotgun (WGS) entry which is preliminary data.</text>
</comment>
<evidence type="ECO:0000259" key="7">
    <source>
        <dbReference type="Pfam" id="PF04542"/>
    </source>
</evidence>
<evidence type="ECO:0000256" key="6">
    <source>
        <dbReference type="SAM" id="MobiDB-lite"/>
    </source>
</evidence>
<dbReference type="InterPro" id="IPR032710">
    <property type="entry name" value="NTF2-like_dom_sf"/>
</dbReference>
<evidence type="ECO:0000256" key="1">
    <source>
        <dbReference type="ARBA" id="ARBA00010641"/>
    </source>
</evidence>
<gene>
    <name evidence="9" type="ORF">GCM10023258_05100</name>
</gene>
<dbReference type="Pfam" id="PF04542">
    <property type="entry name" value="Sigma70_r2"/>
    <property type="match status" value="1"/>
</dbReference>
<protein>
    <submittedName>
        <fullName evidence="9">Sigma-70 family RNA polymerase sigma factor</fullName>
    </submittedName>
</protein>
<evidence type="ECO:0000259" key="8">
    <source>
        <dbReference type="Pfam" id="PF08281"/>
    </source>
</evidence>
<dbReference type="InterPro" id="IPR052704">
    <property type="entry name" value="ECF_Sigma-70_Domain"/>
</dbReference>
<evidence type="ECO:0000313" key="10">
    <source>
        <dbReference type="Proteomes" id="UP001500427"/>
    </source>
</evidence>
<evidence type="ECO:0000256" key="2">
    <source>
        <dbReference type="ARBA" id="ARBA00011344"/>
    </source>
</evidence>
<dbReference type="Gene3D" id="1.10.10.10">
    <property type="entry name" value="Winged helix-like DNA-binding domain superfamily/Winged helix DNA-binding domain"/>
    <property type="match status" value="1"/>
</dbReference>
<keyword evidence="4" id="KW-0731">Sigma factor</keyword>
<feature type="region of interest" description="Disordered" evidence="6">
    <location>
        <begin position="1"/>
        <end position="22"/>
    </location>
</feature>
<evidence type="ECO:0000256" key="3">
    <source>
        <dbReference type="ARBA" id="ARBA00023015"/>
    </source>
</evidence>
<organism evidence="9 10">
    <name type="scientific">Terrabacter aeriphilus</name>
    <dbReference type="NCBI Taxonomy" id="515662"/>
    <lineage>
        <taxon>Bacteria</taxon>
        <taxon>Bacillati</taxon>
        <taxon>Actinomycetota</taxon>
        <taxon>Actinomycetes</taxon>
        <taxon>Micrococcales</taxon>
        <taxon>Intrasporangiaceae</taxon>
        <taxon>Terrabacter</taxon>
    </lineage>
</organism>
<dbReference type="SUPFAM" id="SSF88659">
    <property type="entry name" value="Sigma3 and sigma4 domains of RNA polymerase sigma factors"/>
    <property type="match status" value="1"/>
</dbReference>
<dbReference type="Gene3D" id="1.10.1740.10">
    <property type="match status" value="1"/>
</dbReference>
<dbReference type="PANTHER" id="PTHR30173">
    <property type="entry name" value="SIGMA 19 FACTOR"/>
    <property type="match status" value="1"/>
</dbReference>
<reference evidence="10" key="1">
    <citation type="journal article" date="2019" name="Int. J. Syst. Evol. Microbiol.">
        <title>The Global Catalogue of Microorganisms (GCM) 10K type strain sequencing project: providing services to taxonomists for standard genome sequencing and annotation.</title>
        <authorList>
            <consortium name="The Broad Institute Genomics Platform"/>
            <consortium name="The Broad Institute Genome Sequencing Center for Infectious Disease"/>
            <person name="Wu L."/>
            <person name="Ma J."/>
        </authorList>
    </citation>
    <scope>NUCLEOTIDE SEQUENCE [LARGE SCALE GENOMIC DNA]</scope>
    <source>
        <strain evidence="10">JCM 17687</strain>
    </source>
</reference>
<evidence type="ECO:0000256" key="4">
    <source>
        <dbReference type="ARBA" id="ARBA00023082"/>
    </source>
</evidence>
<accession>A0ABP9J491</accession>
<dbReference type="NCBIfam" id="TIGR02937">
    <property type="entry name" value="sigma70-ECF"/>
    <property type="match status" value="1"/>
</dbReference>
<dbReference type="InterPro" id="IPR007627">
    <property type="entry name" value="RNA_pol_sigma70_r2"/>
</dbReference>
<dbReference type="PANTHER" id="PTHR30173:SF43">
    <property type="entry name" value="ECF RNA POLYMERASE SIGMA FACTOR SIGI-RELATED"/>
    <property type="match status" value="1"/>
</dbReference>
<keyword evidence="5" id="KW-0804">Transcription</keyword>
<keyword evidence="10" id="KW-1185">Reference proteome</keyword>
<dbReference type="InterPro" id="IPR013325">
    <property type="entry name" value="RNA_pol_sigma_r2"/>
</dbReference>
<name>A0ABP9J491_9MICO</name>
<dbReference type="RefSeq" id="WP_345505858.1">
    <property type="nucleotide sequence ID" value="NZ_BAABIW010000006.1"/>
</dbReference>
<dbReference type="SUPFAM" id="SSF88946">
    <property type="entry name" value="Sigma2 domain of RNA polymerase sigma factors"/>
    <property type="match status" value="1"/>
</dbReference>
<dbReference type="EMBL" id="BAABIW010000006">
    <property type="protein sequence ID" value="GAA5018349.1"/>
    <property type="molecule type" value="Genomic_DNA"/>
</dbReference>